<evidence type="ECO:0000313" key="6">
    <source>
        <dbReference type="Proteomes" id="UP000095767"/>
    </source>
</evidence>
<dbReference type="STRING" id="888268.A0A1E5VGY3"/>
<organism evidence="5 6">
    <name type="scientific">Dichanthelium oligosanthes</name>
    <dbReference type="NCBI Taxonomy" id="888268"/>
    <lineage>
        <taxon>Eukaryota</taxon>
        <taxon>Viridiplantae</taxon>
        <taxon>Streptophyta</taxon>
        <taxon>Embryophyta</taxon>
        <taxon>Tracheophyta</taxon>
        <taxon>Spermatophyta</taxon>
        <taxon>Magnoliopsida</taxon>
        <taxon>Liliopsida</taxon>
        <taxon>Poales</taxon>
        <taxon>Poaceae</taxon>
        <taxon>PACMAD clade</taxon>
        <taxon>Panicoideae</taxon>
        <taxon>Panicodae</taxon>
        <taxon>Paniceae</taxon>
        <taxon>Dichantheliinae</taxon>
        <taxon>Dichanthelium</taxon>
    </lineage>
</organism>
<dbReference type="AlphaFoldDB" id="A0A1E5VGY3"/>
<sequence>LSLQSRTVSMGPEKVSRTINKIKIKRYENQNQHEDVPSSTKSFLSLPKHEATPMGFIALVTGHQNVLSIVMKMSTPGVLIVLLLLSSVILHISFTTLELARNSQSHSVGNRTPRIPVIVPTDRNATDDDTPVLKNAISSTKRNNDKSSNDHANFSINECSHDGRSRIMEATKGVECQAFLETRGTGDTEICHTRQPLKKRMDQTMDRGWTSKVGHETMMAVKEGNKSFGLLEAQQMCSVFISADDMLILDMLQSLVNTPDKMSKLKINIPSGILRKSNFTSESKDEGHSPIYLSKQGKPVDEFSASKTKQKKCTKLLDAVLNFFIVPAEEINVAHAIDITEGSSNFEPSREKGDLAESTANISCEVYPNVPTEINPEIKYLNHPYLRHISRLAGCEWSIIRSYRGKPRRFSDNFLVVERKQLEDYRQEVRTYYGQLSDGSLDSLPADVAWPFSIGQQITARHPSSRELCDGKVVMVEQDCCKVQFDNPELGVDLVKDIDFMPVNWLDNLPDNVRCTLDSHGVHSILEMEHVSKLTQSGTRDHTINEVSIPELLNSLDITSDEQLEAEYSIDSERTQKESTSDGTRLADSRHPPANIAGILESFSAMLRPSCSENLAKYRDRETYLDHNEPDSGTCAQNIVT</sequence>
<protein>
    <submittedName>
        <fullName evidence="5">Protein ALWAYS EARLY 2</fullName>
    </submittedName>
</protein>
<evidence type="ECO:0000256" key="2">
    <source>
        <dbReference type="ARBA" id="ARBA00023242"/>
    </source>
</evidence>
<dbReference type="InterPro" id="IPR033471">
    <property type="entry name" value="DIRP"/>
</dbReference>
<dbReference type="GO" id="GO:0006357">
    <property type="term" value="P:regulation of transcription by RNA polymerase II"/>
    <property type="evidence" value="ECO:0007669"/>
    <property type="project" value="TreeGrafter"/>
</dbReference>
<feature type="non-terminal residue" evidence="5">
    <location>
        <position position="1"/>
    </location>
</feature>
<comment type="caution">
    <text evidence="5">The sequence shown here is derived from an EMBL/GenBank/DDBJ whole genome shotgun (WGS) entry which is preliminary data.</text>
</comment>
<dbReference type="InterPro" id="IPR010561">
    <property type="entry name" value="LIN-9/ALY1"/>
</dbReference>
<dbReference type="GO" id="GO:0005654">
    <property type="term" value="C:nucleoplasm"/>
    <property type="evidence" value="ECO:0007669"/>
    <property type="project" value="TreeGrafter"/>
</dbReference>
<evidence type="ECO:0000259" key="4">
    <source>
        <dbReference type="SMART" id="SM01135"/>
    </source>
</evidence>
<comment type="subcellular location">
    <subcellularLocation>
        <location evidence="1">Nucleus</location>
    </subcellularLocation>
</comment>
<dbReference type="PANTHER" id="PTHR21689:SF5">
    <property type="entry name" value="PROTEIN ALWAYS EARLY 1-RELATED"/>
    <property type="match status" value="1"/>
</dbReference>
<dbReference type="GO" id="GO:0051726">
    <property type="term" value="P:regulation of cell cycle"/>
    <property type="evidence" value="ECO:0007669"/>
    <property type="project" value="TreeGrafter"/>
</dbReference>
<dbReference type="GO" id="GO:0003677">
    <property type="term" value="F:DNA binding"/>
    <property type="evidence" value="ECO:0007669"/>
    <property type="project" value="TreeGrafter"/>
</dbReference>
<dbReference type="GO" id="GO:0017053">
    <property type="term" value="C:transcription repressor complex"/>
    <property type="evidence" value="ECO:0007669"/>
    <property type="project" value="InterPro"/>
</dbReference>
<feature type="domain" description="DIRP" evidence="4">
    <location>
        <begin position="366"/>
        <end position="464"/>
    </location>
</feature>
<dbReference type="OrthoDB" id="2339771at2759"/>
<evidence type="ECO:0000313" key="5">
    <source>
        <dbReference type="EMBL" id="OEL24393.1"/>
    </source>
</evidence>
<name>A0A1E5VGY3_9POAL</name>
<feature type="region of interest" description="Disordered" evidence="3">
    <location>
        <begin position="568"/>
        <end position="593"/>
    </location>
</feature>
<accession>A0A1E5VGY3</accession>
<evidence type="ECO:0000256" key="1">
    <source>
        <dbReference type="ARBA" id="ARBA00004123"/>
    </source>
</evidence>
<dbReference type="GO" id="GO:0006351">
    <property type="term" value="P:DNA-templated transcription"/>
    <property type="evidence" value="ECO:0007669"/>
    <property type="project" value="InterPro"/>
</dbReference>
<reference evidence="5 6" key="1">
    <citation type="submission" date="2016-09" db="EMBL/GenBank/DDBJ databases">
        <title>The draft genome of Dichanthelium oligosanthes: A C3 panicoid grass species.</title>
        <authorList>
            <person name="Studer A.J."/>
            <person name="Schnable J.C."/>
            <person name="Brutnell T.P."/>
        </authorList>
    </citation>
    <scope>NUCLEOTIDE SEQUENCE [LARGE SCALE GENOMIC DNA]</scope>
    <source>
        <strain evidence="6">cv. Kellogg 1175</strain>
        <tissue evidence="5">Leaf</tissue>
    </source>
</reference>
<dbReference type="PANTHER" id="PTHR21689">
    <property type="entry name" value="LIN-9"/>
    <property type="match status" value="1"/>
</dbReference>
<keyword evidence="6" id="KW-1185">Reference proteome</keyword>
<dbReference type="Proteomes" id="UP000095767">
    <property type="component" value="Unassembled WGS sequence"/>
</dbReference>
<keyword evidence="2" id="KW-0539">Nucleus</keyword>
<gene>
    <name evidence="5" type="ORF">BAE44_0014588</name>
</gene>
<dbReference type="Pfam" id="PF06584">
    <property type="entry name" value="DIRP"/>
    <property type="match status" value="1"/>
</dbReference>
<feature type="region of interest" description="Disordered" evidence="3">
    <location>
        <begin position="106"/>
        <end position="129"/>
    </location>
</feature>
<evidence type="ECO:0000256" key="3">
    <source>
        <dbReference type="SAM" id="MobiDB-lite"/>
    </source>
</evidence>
<feature type="compositionally biased region" description="Basic and acidic residues" evidence="3">
    <location>
        <begin position="571"/>
        <end position="591"/>
    </location>
</feature>
<proteinExistence type="predicted"/>
<dbReference type="SMART" id="SM01135">
    <property type="entry name" value="DIRP"/>
    <property type="match status" value="1"/>
</dbReference>
<dbReference type="EMBL" id="LWDX02039785">
    <property type="protein sequence ID" value="OEL24393.1"/>
    <property type="molecule type" value="Genomic_DNA"/>
</dbReference>